<evidence type="ECO:0000313" key="2">
    <source>
        <dbReference type="EMBL" id="KAG7163441.1"/>
    </source>
</evidence>
<keyword evidence="3" id="KW-1185">Reference proteome</keyword>
<comment type="caution">
    <text evidence="2">The sequence shown here is derived from an EMBL/GenBank/DDBJ whole genome shotgun (WGS) entry which is preliminary data.</text>
</comment>
<feature type="non-terminal residue" evidence="2">
    <location>
        <position position="1"/>
    </location>
</feature>
<dbReference type="Proteomes" id="UP000747542">
    <property type="component" value="Unassembled WGS sequence"/>
</dbReference>
<feature type="compositionally biased region" description="Basic and acidic residues" evidence="1">
    <location>
        <begin position="162"/>
        <end position="171"/>
    </location>
</feature>
<dbReference type="AlphaFoldDB" id="A0A8J5JSK1"/>
<sequence length="279" mass="30572">MGVQDGGGKRPSPHAHIAAHTAAHAHCTPLLVVSPTSPTAKPSHLPMPVTRYVNREPVPLVNCTSWLHTRGDVTPTHTPTPSHPPGFRGSKIPVRSSRSVNEKHLRGGGITSRFCRSKSLNLLADEDDLSLTSPPRGRHHHSPLSSPGSPRHLSPSLRHLRNSQEEDRSRCYSDYSLSGTPKLQRPYRLCRRKSSPSSCRRSCQSPSSLSCCSWQFSSSSSCSRRQSVASPLTCRRRHSSGSSQGGHEPYQTPQYFTFHLTLRSPATSPSGARARSSLR</sequence>
<gene>
    <name evidence="2" type="ORF">Hamer_G004587</name>
</gene>
<name>A0A8J5JSK1_HOMAM</name>
<evidence type="ECO:0000313" key="3">
    <source>
        <dbReference type="Proteomes" id="UP000747542"/>
    </source>
</evidence>
<dbReference type="EMBL" id="JAHLQT010026473">
    <property type="protein sequence ID" value="KAG7163441.1"/>
    <property type="molecule type" value="Genomic_DNA"/>
</dbReference>
<evidence type="ECO:0000256" key="1">
    <source>
        <dbReference type="SAM" id="MobiDB-lite"/>
    </source>
</evidence>
<reference evidence="2" key="1">
    <citation type="journal article" date="2021" name="Sci. Adv.">
        <title>The American lobster genome reveals insights on longevity, neural, and immune adaptations.</title>
        <authorList>
            <person name="Polinski J.M."/>
            <person name="Zimin A.V."/>
            <person name="Clark K.F."/>
            <person name="Kohn A.B."/>
            <person name="Sadowski N."/>
            <person name="Timp W."/>
            <person name="Ptitsyn A."/>
            <person name="Khanna P."/>
            <person name="Romanova D.Y."/>
            <person name="Williams P."/>
            <person name="Greenwood S.J."/>
            <person name="Moroz L.L."/>
            <person name="Walt D.R."/>
            <person name="Bodnar A.G."/>
        </authorList>
    </citation>
    <scope>NUCLEOTIDE SEQUENCE</scope>
    <source>
        <strain evidence="2">GMGI-L3</strain>
    </source>
</reference>
<feature type="compositionally biased region" description="Low complexity" evidence="1">
    <location>
        <begin position="143"/>
        <end position="157"/>
    </location>
</feature>
<proteinExistence type="predicted"/>
<feature type="region of interest" description="Disordered" evidence="1">
    <location>
        <begin position="1"/>
        <end position="21"/>
    </location>
</feature>
<organism evidence="2 3">
    <name type="scientific">Homarus americanus</name>
    <name type="common">American lobster</name>
    <dbReference type="NCBI Taxonomy" id="6706"/>
    <lineage>
        <taxon>Eukaryota</taxon>
        <taxon>Metazoa</taxon>
        <taxon>Ecdysozoa</taxon>
        <taxon>Arthropoda</taxon>
        <taxon>Crustacea</taxon>
        <taxon>Multicrustacea</taxon>
        <taxon>Malacostraca</taxon>
        <taxon>Eumalacostraca</taxon>
        <taxon>Eucarida</taxon>
        <taxon>Decapoda</taxon>
        <taxon>Pleocyemata</taxon>
        <taxon>Astacidea</taxon>
        <taxon>Nephropoidea</taxon>
        <taxon>Nephropidae</taxon>
        <taxon>Homarus</taxon>
    </lineage>
</organism>
<feature type="region of interest" description="Disordered" evidence="1">
    <location>
        <begin position="128"/>
        <end position="177"/>
    </location>
</feature>
<accession>A0A8J5JSK1</accession>
<protein>
    <submittedName>
        <fullName evidence="2">Uncharacterized protein</fullName>
    </submittedName>
</protein>
<feature type="region of interest" description="Disordered" evidence="1">
    <location>
        <begin position="70"/>
        <end position="105"/>
    </location>
</feature>